<organism evidence="1 2">
    <name type="scientific">Thelohanellus kitauei</name>
    <name type="common">Myxosporean</name>
    <dbReference type="NCBI Taxonomy" id="669202"/>
    <lineage>
        <taxon>Eukaryota</taxon>
        <taxon>Metazoa</taxon>
        <taxon>Cnidaria</taxon>
        <taxon>Myxozoa</taxon>
        <taxon>Myxosporea</taxon>
        <taxon>Bivalvulida</taxon>
        <taxon>Platysporina</taxon>
        <taxon>Myxobolidae</taxon>
        <taxon>Thelohanellus</taxon>
    </lineage>
</organism>
<comment type="caution">
    <text evidence="1">The sequence shown here is derived from an EMBL/GenBank/DDBJ whole genome shotgun (WGS) entry which is preliminary data.</text>
</comment>
<reference evidence="1 2" key="1">
    <citation type="journal article" date="2014" name="Genome Biol. Evol.">
        <title>The genome of the myxosporean Thelohanellus kitauei shows adaptations to nutrient acquisition within its fish host.</title>
        <authorList>
            <person name="Yang Y."/>
            <person name="Xiong J."/>
            <person name="Zhou Z."/>
            <person name="Huo F."/>
            <person name="Miao W."/>
            <person name="Ran C."/>
            <person name="Liu Y."/>
            <person name="Zhang J."/>
            <person name="Feng J."/>
            <person name="Wang M."/>
            <person name="Wang M."/>
            <person name="Wang L."/>
            <person name="Yao B."/>
        </authorList>
    </citation>
    <scope>NUCLEOTIDE SEQUENCE [LARGE SCALE GENOMIC DNA]</scope>
    <source>
        <strain evidence="1">Wuqing</strain>
    </source>
</reference>
<evidence type="ECO:0000313" key="1">
    <source>
        <dbReference type="EMBL" id="KII71791.1"/>
    </source>
</evidence>
<dbReference type="AlphaFoldDB" id="A0A0C2MWS4"/>
<dbReference type="EMBL" id="JWZT01001618">
    <property type="protein sequence ID" value="KII71791.1"/>
    <property type="molecule type" value="Genomic_DNA"/>
</dbReference>
<dbReference type="Proteomes" id="UP000031668">
    <property type="component" value="Unassembled WGS sequence"/>
</dbReference>
<proteinExistence type="predicted"/>
<name>A0A0C2MWS4_THEKT</name>
<evidence type="ECO:0000313" key="2">
    <source>
        <dbReference type="Proteomes" id="UP000031668"/>
    </source>
</evidence>
<protein>
    <submittedName>
        <fullName evidence="1">Uncharacterized protein</fullName>
    </submittedName>
</protein>
<gene>
    <name evidence="1" type="ORF">RF11_12451</name>
</gene>
<sequence>MGGRSPLEEGIRGVKGVAAQKRLRTAVMECKVVKIDNLSLYFEVLHTQDFSCYKSDSLINLNFVLEPYRYCIPNPPIHIDVPQLATLVPITMKKQSSLASRAIQITLARCEYILNTHRGVSVDFQFIRIQNNADFVKGEHRDLFGL</sequence>
<keyword evidence="2" id="KW-1185">Reference proteome</keyword>
<accession>A0A0C2MWS4</accession>